<organism evidence="2 3">
    <name type="scientific">Salix udensis</name>
    <dbReference type="NCBI Taxonomy" id="889485"/>
    <lineage>
        <taxon>Eukaryota</taxon>
        <taxon>Viridiplantae</taxon>
        <taxon>Streptophyta</taxon>
        <taxon>Embryophyta</taxon>
        <taxon>Tracheophyta</taxon>
        <taxon>Spermatophyta</taxon>
        <taxon>Magnoliopsida</taxon>
        <taxon>eudicotyledons</taxon>
        <taxon>Gunneridae</taxon>
        <taxon>Pentapetalae</taxon>
        <taxon>rosids</taxon>
        <taxon>fabids</taxon>
        <taxon>Malpighiales</taxon>
        <taxon>Salicaceae</taxon>
        <taxon>Saliceae</taxon>
        <taxon>Salix</taxon>
    </lineage>
</organism>
<dbReference type="AlphaFoldDB" id="A0AAD6L299"/>
<dbReference type="GO" id="GO:0070652">
    <property type="term" value="C:HAUS complex"/>
    <property type="evidence" value="ECO:0007669"/>
    <property type="project" value="TreeGrafter"/>
</dbReference>
<gene>
    <name evidence="2" type="ORF">OIU84_017626</name>
</gene>
<name>A0AAD6L299_9ROSI</name>
<dbReference type="Proteomes" id="UP001162972">
    <property type="component" value="Chromosome 13"/>
</dbReference>
<evidence type="ECO:0008006" key="4">
    <source>
        <dbReference type="Google" id="ProtNLM"/>
    </source>
</evidence>
<dbReference type="GO" id="GO:0051011">
    <property type="term" value="F:microtubule minus-end binding"/>
    <property type="evidence" value="ECO:0007669"/>
    <property type="project" value="InterPro"/>
</dbReference>
<evidence type="ECO:0000313" key="2">
    <source>
        <dbReference type="EMBL" id="KAJ6433951.1"/>
    </source>
</evidence>
<dbReference type="InterPro" id="IPR010604">
    <property type="entry name" value="Plant_AUG7"/>
</dbReference>
<dbReference type="PANTHER" id="PTHR14352">
    <property type="entry name" value="HAUS AUGMIN-LIKE COMPLEX SUBUNIT 7"/>
    <property type="match status" value="1"/>
</dbReference>
<keyword evidence="1" id="KW-0175">Coiled coil</keyword>
<accession>A0AAD6L299</accession>
<evidence type="ECO:0000256" key="1">
    <source>
        <dbReference type="SAM" id="Coils"/>
    </source>
</evidence>
<protein>
    <recommendedName>
        <fullName evidence="4">AUGMIN subunit 7</fullName>
    </recommendedName>
</protein>
<dbReference type="GO" id="GO:0031023">
    <property type="term" value="P:microtubule organizing center organization"/>
    <property type="evidence" value="ECO:0007669"/>
    <property type="project" value="TreeGrafter"/>
</dbReference>
<dbReference type="GO" id="GO:0051225">
    <property type="term" value="P:spindle assembly"/>
    <property type="evidence" value="ECO:0007669"/>
    <property type="project" value="TreeGrafter"/>
</dbReference>
<comment type="caution">
    <text evidence="2">The sequence shown here is derived from an EMBL/GenBank/DDBJ whole genome shotgun (WGS) entry which is preliminary data.</text>
</comment>
<sequence>MAAKQMEDIQRKLGMLNYPRANAPAQSLLFAGMERYALLEWLFFKLLGDKSPFSQQNLQGDAMDRDEETARIQLKSGIISGEETKTQRLHCLYLAEIAKFLGISSIIDTEAIQGRGSYEDRTEMLRLIVDLVEASIYADNPEWSVDEQVAKDIQLIDSIAEKQALIFSEECKLFPADVQIQSIYPLPDVSELETKLAEQSKILLNLQQKIDDLASKHAYNPNEEYDEVESHLRAHLESFLETAKSFNVIYTKEIRPWTHMMEVPQLHGFGPAANRLLEAYKMLWKHLDLPNSGKNETIGSRRGIKMSRFLGNLRNLRDSHAALAVGSSETKAGEPSSVTRIISECESALTFLNRDLGILSASISREKGNNASS</sequence>
<dbReference type="PIRSF" id="PIRSF028655">
    <property type="entry name" value="Plant_NMP1"/>
    <property type="match status" value="1"/>
</dbReference>
<reference evidence="2 3" key="1">
    <citation type="journal article" date="2023" name="Int. J. Mol. Sci.">
        <title>De Novo Assembly and Annotation of 11 Diverse Shrub Willow (Salix) Genomes Reveals Novel Gene Organization in Sex-Linked Regions.</title>
        <authorList>
            <person name="Hyden B."/>
            <person name="Feng K."/>
            <person name="Yates T.B."/>
            <person name="Jawdy S."/>
            <person name="Cereghino C."/>
            <person name="Smart L.B."/>
            <person name="Muchero W."/>
        </authorList>
    </citation>
    <scope>NUCLEOTIDE SEQUENCE [LARGE SCALE GENOMIC DNA]</scope>
    <source>
        <tissue evidence="2">Shoot tip</tissue>
    </source>
</reference>
<dbReference type="Pfam" id="PF06694">
    <property type="entry name" value="Plant_NMP1"/>
    <property type="match status" value="2"/>
</dbReference>
<keyword evidence="3" id="KW-1185">Reference proteome</keyword>
<feature type="coiled-coil region" evidence="1">
    <location>
        <begin position="189"/>
        <end position="216"/>
    </location>
</feature>
<dbReference type="InterPro" id="IPR029711">
    <property type="entry name" value="Haus7-like"/>
</dbReference>
<proteinExistence type="predicted"/>
<dbReference type="EMBL" id="JAPFFJ010000002">
    <property type="protein sequence ID" value="KAJ6433951.1"/>
    <property type="molecule type" value="Genomic_DNA"/>
</dbReference>
<dbReference type="PANTHER" id="PTHR14352:SF2">
    <property type="entry name" value="HAUS AUGMIN-LIKE COMPLEX SUBUNIT 7"/>
    <property type="match status" value="1"/>
</dbReference>
<evidence type="ECO:0000313" key="3">
    <source>
        <dbReference type="Proteomes" id="UP001162972"/>
    </source>
</evidence>